<dbReference type="OMA" id="TCPMGPG"/>
<proteinExistence type="predicted"/>
<dbReference type="STRING" id="1220926.S2JJJ3"/>
<dbReference type="InParanoid" id="S2JJJ3"/>
<dbReference type="EMBL" id="KE123925">
    <property type="protein sequence ID" value="EPB90104.1"/>
    <property type="molecule type" value="Genomic_DNA"/>
</dbReference>
<gene>
    <name evidence="3" type="ORF">HMPREF1544_03080</name>
</gene>
<dbReference type="PANTHER" id="PTHR48081:SF8">
    <property type="entry name" value="ALPHA_BETA HYDROLASE FOLD-3 DOMAIN-CONTAINING PROTEIN-RELATED"/>
    <property type="match status" value="1"/>
</dbReference>
<dbReference type="InterPro" id="IPR050300">
    <property type="entry name" value="GDXG_lipolytic_enzyme"/>
</dbReference>
<dbReference type="SUPFAM" id="SSF53474">
    <property type="entry name" value="alpha/beta-Hydrolases"/>
    <property type="match status" value="1"/>
</dbReference>
<dbReference type="Proteomes" id="UP000014254">
    <property type="component" value="Unassembled WGS sequence"/>
</dbReference>
<accession>S2JJJ3</accession>
<dbReference type="InterPro" id="IPR013094">
    <property type="entry name" value="AB_hydrolase_3"/>
</dbReference>
<evidence type="ECO:0000313" key="4">
    <source>
        <dbReference type="Proteomes" id="UP000014254"/>
    </source>
</evidence>
<dbReference type="GO" id="GO:0016787">
    <property type="term" value="F:hydrolase activity"/>
    <property type="evidence" value="ECO:0007669"/>
    <property type="project" value="UniProtKB-KW"/>
</dbReference>
<protein>
    <recommendedName>
        <fullName evidence="2">Alpha/beta hydrolase fold-3 domain-containing protein</fullName>
    </recommendedName>
</protein>
<dbReference type="Pfam" id="PF07859">
    <property type="entry name" value="Abhydrolase_3"/>
    <property type="match status" value="1"/>
</dbReference>
<keyword evidence="4" id="KW-1185">Reference proteome</keyword>
<dbReference type="eggNOG" id="KOG1515">
    <property type="taxonomic scope" value="Eukaryota"/>
</dbReference>
<dbReference type="InterPro" id="IPR029058">
    <property type="entry name" value="AB_hydrolase_fold"/>
</dbReference>
<keyword evidence="1" id="KW-0378">Hydrolase</keyword>
<sequence length="326" mass="35862">MPSIDISFLSPIFKALVTQCPEAVDFDKVTIQQARVGSNDTMQADTEGPPVNIEKIEIPDQTDGHCIKVTLYKPEGISPHEKLPAFVFFPGGGFCFIEESFYVFLLSTFAVDLNCIAVFVNYSLSPEVKFPVALNEAHSVVEYVTNPTTASKLQIDPSRVAVGGDSAGGNLSAAVSLLAKQRNQIHHSIKHQVLYYPCVDNDFSTESYEKYGVGFFLTKKMTNEFLKCYAPTNELDNMLLFPNKASVDDLVGLPPALLITCEADVLRDEGEMYGRKLVAASVPVSSFRVNGVIHGFMSSPVFFSDEAYHVIDMTKSALRKAFTIND</sequence>
<dbReference type="FunCoup" id="S2JJJ3">
    <property type="interactions" value="102"/>
</dbReference>
<feature type="domain" description="Alpha/beta hydrolase fold-3" evidence="2">
    <location>
        <begin position="87"/>
        <end position="297"/>
    </location>
</feature>
<name>S2JJJ3_MUCC1</name>
<dbReference type="AlphaFoldDB" id="S2JJJ3"/>
<dbReference type="PANTHER" id="PTHR48081">
    <property type="entry name" value="AB HYDROLASE SUPERFAMILY PROTEIN C4A8.06C"/>
    <property type="match status" value="1"/>
</dbReference>
<evidence type="ECO:0000259" key="2">
    <source>
        <dbReference type="Pfam" id="PF07859"/>
    </source>
</evidence>
<dbReference type="Gene3D" id="3.40.50.1820">
    <property type="entry name" value="alpha/beta hydrolase"/>
    <property type="match status" value="1"/>
</dbReference>
<dbReference type="VEuPathDB" id="FungiDB:HMPREF1544_03080"/>
<evidence type="ECO:0000256" key="1">
    <source>
        <dbReference type="ARBA" id="ARBA00022801"/>
    </source>
</evidence>
<reference evidence="4" key="1">
    <citation type="submission" date="2013-05" db="EMBL/GenBank/DDBJ databases">
        <title>The Genome sequence of Mucor circinelloides f. circinelloides 1006PhL.</title>
        <authorList>
            <consortium name="The Broad Institute Genomics Platform"/>
            <person name="Cuomo C."/>
            <person name="Earl A."/>
            <person name="Findley K."/>
            <person name="Lee S.C."/>
            <person name="Walker B."/>
            <person name="Young S."/>
            <person name="Zeng Q."/>
            <person name="Gargeya S."/>
            <person name="Fitzgerald M."/>
            <person name="Haas B."/>
            <person name="Abouelleil A."/>
            <person name="Allen A.W."/>
            <person name="Alvarado L."/>
            <person name="Arachchi H.M."/>
            <person name="Berlin A.M."/>
            <person name="Chapman S.B."/>
            <person name="Gainer-Dewar J."/>
            <person name="Goldberg J."/>
            <person name="Griggs A."/>
            <person name="Gujja S."/>
            <person name="Hansen M."/>
            <person name="Howarth C."/>
            <person name="Imamovic A."/>
            <person name="Ireland A."/>
            <person name="Larimer J."/>
            <person name="McCowan C."/>
            <person name="Murphy C."/>
            <person name="Pearson M."/>
            <person name="Poon T.W."/>
            <person name="Priest M."/>
            <person name="Roberts A."/>
            <person name="Saif S."/>
            <person name="Shea T."/>
            <person name="Sisk P."/>
            <person name="Sykes S."/>
            <person name="Wortman J."/>
            <person name="Nusbaum C."/>
            <person name="Birren B."/>
        </authorList>
    </citation>
    <scope>NUCLEOTIDE SEQUENCE [LARGE SCALE GENOMIC DNA]</scope>
    <source>
        <strain evidence="4">1006PhL</strain>
    </source>
</reference>
<organism evidence="3 4">
    <name type="scientific">Mucor circinelloides f. circinelloides (strain 1006PhL)</name>
    <name type="common">Mucormycosis agent</name>
    <name type="synonym">Calyptromyces circinelloides</name>
    <dbReference type="NCBI Taxonomy" id="1220926"/>
    <lineage>
        <taxon>Eukaryota</taxon>
        <taxon>Fungi</taxon>
        <taxon>Fungi incertae sedis</taxon>
        <taxon>Mucoromycota</taxon>
        <taxon>Mucoromycotina</taxon>
        <taxon>Mucoromycetes</taxon>
        <taxon>Mucorales</taxon>
        <taxon>Mucorineae</taxon>
        <taxon>Mucoraceae</taxon>
        <taxon>Mucor</taxon>
    </lineage>
</organism>
<dbReference type="OrthoDB" id="433474at2759"/>
<evidence type="ECO:0000313" key="3">
    <source>
        <dbReference type="EMBL" id="EPB90104.1"/>
    </source>
</evidence>